<evidence type="ECO:0000313" key="2">
    <source>
        <dbReference type="Proteomes" id="UP000268636"/>
    </source>
</evidence>
<sequence length="121" mass="12765">MKVDSKRLRLFSCWSTVARAQINYSMVKMRLTARNGSGLDNNDAKLLRTTGAADGVGIGLLNTSSVLMDLSGAETVDTTLIKDGAGGATAEINFGAVYVLNGTPTNPGNADGFLPFVMDYE</sequence>
<proteinExistence type="predicted"/>
<dbReference type="GO" id="GO:0009289">
    <property type="term" value="C:pilus"/>
    <property type="evidence" value="ECO:0007669"/>
    <property type="project" value="InterPro"/>
</dbReference>
<name>A0AB74BDX9_PSESS</name>
<reference evidence="1 2" key="1">
    <citation type="submission" date="2018-08" db="EMBL/GenBank/DDBJ databases">
        <title>Recombination of ecologically and evolutionarily significant loci maintains genetic cohesion in the Pseudomonas syringae species complex.</title>
        <authorList>
            <person name="Dillon M."/>
            <person name="Thakur S."/>
            <person name="Almeida R.N.D."/>
            <person name="Weir B.S."/>
            <person name="Guttman D.S."/>
        </authorList>
    </citation>
    <scope>NUCLEOTIDE SEQUENCE [LARGE SCALE GENOMIC DNA]</scope>
    <source>
        <strain evidence="1 2">ICMP 13786</strain>
    </source>
</reference>
<organism evidence="1 2">
    <name type="scientific">Pseudomonas savastanoi pv. nerii</name>
    <dbReference type="NCBI Taxonomy" id="360921"/>
    <lineage>
        <taxon>Bacteria</taxon>
        <taxon>Pseudomonadati</taxon>
        <taxon>Pseudomonadota</taxon>
        <taxon>Gammaproteobacteria</taxon>
        <taxon>Pseudomonadales</taxon>
        <taxon>Pseudomonadaceae</taxon>
        <taxon>Pseudomonas</taxon>
    </lineage>
</organism>
<dbReference type="InterPro" id="IPR008966">
    <property type="entry name" value="Adhesion_dom_sf"/>
</dbReference>
<protein>
    <submittedName>
        <fullName evidence="1">Fimbrial protein</fullName>
    </submittedName>
</protein>
<evidence type="ECO:0000313" key="1">
    <source>
        <dbReference type="EMBL" id="RMT72290.1"/>
    </source>
</evidence>
<comment type="caution">
    <text evidence="1">The sequence shown here is derived from an EMBL/GenBank/DDBJ whole genome shotgun (WGS) entry which is preliminary data.</text>
</comment>
<dbReference type="GO" id="GO:0007155">
    <property type="term" value="P:cell adhesion"/>
    <property type="evidence" value="ECO:0007669"/>
    <property type="project" value="InterPro"/>
</dbReference>
<gene>
    <name evidence="1" type="ORF">ALP42_02455</name>
</gene>
<accession>A0AB74BDX9</accession>
<dbReference type="InterPro" id="IPR036937">
    <property type="entry name" value="Adhesion_dom_fimbrial_sf"/>
</dbReference>
<dbReference type="Proteomes" id="UP000268636">
    <property type="component" value="Unassembled WGS sequence"/>
</dbReference>
<dbReference type="Gene3D" id="2.60.40.1090">
    <property type="entry name" value="Fimbrial-type adhesion domain"/>
    <property type="match status" value="1"/>
</dbReference>
<dbReference type="EMBL" id="RBTN01000250">
    <property type="protein sequence ID" value="RMT72290.1"/>
    <property type="molecule type" value="Genomic_DNA"/>
</dbReference>
<dbReference type="AlphaFoldDB" id="A0AB74BDX9"/>
<dbReference type="SUPFAM" id="SSF49401">
    <property type="entry name" value="Bacterial adhesins"/>
    <property type="match status" value="1"/>
</dbReference>